<dbReference type="AlphaFoldDB" id="A0A7C1E0T2"/>
<gene>
    <name evidence="1" type="ORF">ENO04_00415</name>
</gene>
<comment type="caution">
    <text evidence="1">The sequence shown here is derived from an EMBL/GenBank/DDBJ whole genome shotgun (WGS) entry which is preliminary data.</text>
</comment>
<accession>A0A7C1E0T2</accession>
<evidence type="ECO:0000313" key="1">
    <source>
        <dbReference type="EMBL" id="HDS10079.1"/>
    </source>
</evidence>
<protein>
    <submittedName>
        <fullName evidence="1">Uncharacterized protein</fullName>
    </submittedName>
</protein>
<reference evidence="1" key="1">
    <citation type="journal article" date="2020" name="mSystems">
        <title>Genome- and Community-Level Interaction Insights into Carbon Utilization and Element Cycling Functions of Hydrothermarchaeota in Hydrothermal Sediment.</title>
        <authorList>
            <person name="Zhou Z."/>
            <person name="Liu Y."/>
            <person name="Xu W."/>
            <person name="Pan J."/>
            <person name="Luo Z.H."/>
            <person name="Li M."/>
        </authorList>
    </citation>
    <scope>NUCLEOTIDE SEQUENCE [LARGE SCALE GENOMIC DNA]</scope>
    <source>
        <strain evidence="1">SpSt-123</strain>
    </source>
</reference>
<dbReference type="EMBL" id="DSDY01000016">
    <property type="protein sequence ID" value="HDS10079.1"/>
    <property type="molecule type" value="Genomic_DNA"/>
</dbReference>
<organism evidence="1">
    <name type="scientific">Fervidicoccus fontis</name>
    <dbReference type="NCBI Taxonomy" id="683846"/>
    <lineage>
        <taxon>Archaea</taxon>
        <taxon>Thermoproteota</taxon>
        <taxon>Thermoprotei</taxon>
        <taxon>Fervidicoccales</taxon>
        <taxon>Fervidicoccaceae</taxon>
        <taxon>Fervidicoccus</taxon>
    </lineage>
</organism>
<name>A0A7C1E0T2_9CREN</name>
<proteinExistence type="predicted"/>
<sequence length="63" mass="7147">MTGLKLRISKLLSNIDKVMSMRGCCRATPWGVYGPEKFSEYIKLKEQALIENRRAGGKSDKRS</sequence>